<evidence type="ECO:0000313" key="2">
    <source>
        <dbReference type="EMBL" id="MBA8990804.1"/>
    </source>
</evidence>
<name>A0AAW3T7H7_9MICO</name>
<dbReference type="Proteomes" id="UP000590225">
    <property type="component" value="Unassembled WGS sequence"/>
</dbReference>
<protein>
    <submittedName>
        <fullName evidence="2">Uncharacterized protein</fullName>
    </submittedName>
</protein>
<reference evidence="2 3" key="1">
    <citation type="submission" date="2020-07" db="EMBL/GenBank/DDBJ databases">
        <title>Above-ground endophytic microbial communities from plants in different locations in the United States.</title>
        <authorList>
            <person name="Frank C."/>
        </authorList>
    </citation>
    <scope>NUCLEOTIDE SEQUENCE [LARGE SCALE GENOMIC DNA]</scope>
    <source>
        <strain evidence="2 3">WPL5_2</strain>
    </source>
</reference>
<organism evidence="2 3">
    <name type="scientific">Curtobacterium pusillum</name>
    <dbReference type="NCBI Taxonomy" id="69373"/>
    <lineage>
        <taxon>Bacteria</taxon>
        <taxon>Bacillati</taxon>
        <taxon>Actinomycetota</taxon>
        <taxon>Actinomycetes</taxon>
        <taxon>Micrococcales</taxon>
        <taxon>Microbacteriaceae</taxon>
        <taxon>Curtobacterium</taxon>
    </lineage>
</organism>
<evidence type="ECO:0000313" key="3">
    <source>
        <dbReference type="Proteomes" id="UP000590225"/>
    </source>
</evidence>
<dbReference type="AlphaFoldDB" id="A0AAW3T7H7"/>
<accession>A0AAW3T7H7</accession>
<comment type="caution">
    <text evidence="2">The sequence shown here is derived from an EMBL/GenBank/DDBJ whole genome shotgun (WGS) entry which is preliminary data.</text>
</comment>
<feature type="region of interest" description="Disordered" evidence="1">
    <location>
        <begin position="34"/>
        <end position="73"/>
    </location>
</feature>
<gene>
    <name evidence="2" type="ORF">FHW23_002069</name>
</gene>
<proteinExistence type="predicted"/>
<feature type="compositionally biased region" description="Basic and acidic residues" evidence="1">
    <location>
        <begin position="53"/>
        <end position="65"/>
    </location>
</feature>
<dbReference type="EMBL" id="JACGXP010000003">
    <property type="protein sequence ID" value="MBA8990804.1"/>
    <property type="molecule type" value="Genomic_DNA"/>
</dbReference>
<dbReference type="RefSeq" id="WP_182516100.1">
    <property type="nucleotide sequence ID" value="NZ_JACGXP010000003.1"/>
</dbReference>
<sequence>MSATMGKAYWAREQERLERPLNWWVAGPGVASNATPAFRRGKRARSRPTMGRIDGEQHPGSDHRGAAPATEAGIHGDKVTEYVYLDRGTSSLRSTAYTSLDYTWTSKEIR</sequence>
<evidence type="ECO:0000256" key="1">
    <source>
        <dbReference type="SAM" id="MobiDB-lite"/>
    </source>
</evidence>